<proteinExistence type="predicted"/>
<organism evidence="1 2">
    <name type="scientific">Peribacillus deserti</name>
    <dbReference type="NCBI Taxonomy" id="673318"/>
    <lineage>
        <taxon>Bacteria</taxon>
        <taxon>Bacillati</taxon>
        <taxon>Bacillota</taxon>
        <taxon>Bacilli</taxon>
        <taxon>Bacillales</taxon>
        <taxon>Bacillaceae</taxon>
        <taxon>Peribacillus</taxon>
    </lineage>
</organism>
<accession>A0ABS2QL58</accession>
<name>A0ABS2QL58_9BACI</name>
<protein>
    <submittedName>
        <fullName evidence="1">Uncharacterized protein</fullName>
    </submittedName>
</protein>
<dbReference type="Proteomes" id="UP000823486">
    <property type="component" value="Unassembled WGS sequence"/>
</dbReference>
<gene>
    <name evidence="1" type="ORF">JOC77_003349</name>
</gene>
<comment type="caution">
    <text evidence="1">The sequence shown here is derived from an EMBL/GenBank/DDBJ whole genome shotgun (WGS) entry which is preliminary data.</text>
</comment>
<evidence type="ECO:0000313" key="2">
    <source>
        <dbReference type="Proteomes" id="UP000823486"/>
    </source>
</evidence>
<dbReference type="EMBL" id="JAFBFI010000016">
    <property type="protein sequence ID" value="MBM7693905.1"/>
    <property type="molecule type" value="Genomic_DNA"/>
</dbReference>
<sequence>MHFATSLVGIHLIAGMCVKEKHTLKSLSIKFL</sequence>
<evidence type="ECO:0000313" key="1">
    <source>
        <dbReference type="EMBL" id="MBM7693905.1"/>
    </source>
</evidence>
<reference evidence="1 2" key="1">
    <citation type="submission" date="2021-01" db="EMBL/GenBank/DDBJ databases">
        <title>Genomic Encyclopedia of Type Strains, Phase IV (KMG-IV): sequencing the most valuable type-strain genomes for metagenomic binning, comparative biology and taxonomic classification.</title>
        <authorList>
            <person name="Goeker M."/>
        </authorList>
    </citation>
    <scope>NUCLEOTIDE SEQUENCE [LARGE SCALE GENOMIC DNA]</scope>
    <source>
        <strain evidence="1 2">DSM 105482</strain>
    </source>
</reference>
<keyword evidence="2" id="KW-1185">Reference proteome</keyword>